<sequence length="310" mass="36561">MKQENKLNDLGKLLAKDNIGSIYREKGSPYHYLIEETNECRDYVCDYNTLYIQTPSLVDTKCIFTELRNNNILFTYGPNRVPFCQTNDILDVRNIIINDKKFIHCIDLSDGVTQMFANEVGAFFTPSMITFLRKIDKPFVYLMSMQELRNDMSDKPVEFMSPRGYRYLIEASKLRKDKKEGYNEKELLLLKNCEIELSFENKRREICDWAPSRLSAIYLMDDTLASSENIASMFSEKRLKPKVILVNIAGLARIIKVDYRWVEAYFEEPKVEYIENYWHSLPFQDNSTTWEYLHEGGLFVLDEEYEPYKS</sequence>
<reference evidence="2" key="1">
    <citation type="journal article" date="2019" name="Int. J. Syst. Evol. Microbiol.">
        <title>The Global Catalogue of Microorganisms (GCM) 10K type strain sequencing project: providing services to taxonomists for standard genome sequencing and annotation.</title>
        <authorList>
            <consortium name="The Broad Institute Genomics Platform"/>
            <consortium name="The Broad Institute Genome Sequencing Center for Infectious Disease"/>
            <person name="Wu L."/>
            <person name="Ma J."/>
        </authorList>
    </citation>
    <scope>NUCLEOTIDE SEQUENCE [LARGE SCALE GENOMIC DNA]</scope>
    <source>
        <strain evidence="2">KCTC 42456</strain>
    </source>
</reference>
<dbReference type="Proteomes" id="UP001597546">
    <property type="component" value="Unassembled WGS sequence"/>
</dbReference>
<comment type="caution">
    <text evidence="1">The sequence shown here is derived from an EMBL/GenBank/DDBJ whole genome shotgun (WGS) entry which is preliminary data.</text>
</comment>
<protein>
    <submittedName>
        <fullName evidence="1">Uncharacterized protein</fullName>
    </submittedName>
</protein>
<accession>A0ABW5TV22</accession>
<name>A0ABW5TV22_9SPHI</name>
<evidence type="ECO:0000313" key="2">
    <source>
        <dbReference type="Proteomes" id="UP001597546"/>
    </source>
</evidence>
<dbReference type="RefSeq" id="WP_379040377.1">
    <property type="nucleotide sequence ID" value="NZ_JBHSKW010000003.1"/>
</dbReference>
<keyword evidence="2" id="KW-1185">Reference proteome</keyword>
<organism evidence="1 2">
    <name type="scientific">Pedobacter alpinus</name>
    <dbReference type="NCBI Taxonomy" id="1590643"/>
    <lineage>
        <taxon>Bacteria</taxon>
        <taxon>Pseudomonadati</taxon>
        <taxon>Bacteroidota</taxon>
        <taxon>Sphingobacteriia</taxon>
        <taxon>Sphingobacteriales</taxon>
        <taxon>Sphingobacteriaceae</taxon>
        <taxon>Pedobacter</taxon>
    </lineage>
</organism>
<gene>
    <name evidence="1" type="ORF">ACFSSE_13325</name>
</gene>
<dbReference type="EMBL" id="JBHULV010000046">
    <property type="protein sequence ID" value="MFD2732684.1"/>
    <property type="molecule type" value="Genomic_DNA"/>
</dbReference>
<dbReference type="SUPFAM" id="SSF56399">
    <property type="entry name" value="ADP-ribosylation"/>
    <property type="match status" value="1"/>
</dbReference>
<evidence type="ECO:0000313" key="1">
    <source>
        <dbReference type="EMBL" id="MFD2732684.1"/>
    </source>
</evidence>
<proteinExistence type="predicted"/>